<sequence>MHATVKKKKGVTLYNENSCPRIRRKHTIYGKYPCKGINTIRAETGRIA</sequence>
<name>G9YFC3_9FIRM</name>
<protein>
    <submittedName>
        <fullName evidence="1">Uncharacterized protein</fullName>
    </submittedName>
</protein>
<evidence type="ECO:0000313" key="2">
    <source>
        <dbReference type="Proteomes" id="UP000005481"/>
    </source>
</evidence>
<accession>G9YFC3</accession>
<dbReference type="AlphaFoldDB" id="G9YFC3"/>
<reference evidence="1 2" key="1">
    <citation type="submission" date="2011-08" db="EMBL/GenBank/DDBJ databases">
        <authorList>
            <person name="Weinstock G."/>
            <person name="Sodergren E."/>
            <person name="Clifton S."/>
            <person name="Fulton L."/>
            <person name="Fulton B."/>
            <person name="Courtney L."/>
            <person name="Fronick C."/>
            <person name="Harrison M."/>
            <person name="Strong C."/>
            <person name="Farmer C."/>
            <person name="Delahaunty K."/>
            <person name="Markovic C."/>
            <person name="Hall O."/>
            <person name="Minx P."/>
            <person name="Tomlinson C."/>
            <person name="Mitreva M."/>
            <person name="Hou S."/>
            <person name="Chen J."/>
            <person name="Wollam A."/>
            <person name="Pepin K.H."/>
            <person name="Johnson M."/>
            <person name="Bhonagiri V."/>
            <person name="Zhang X."/>
            <person name="Suruliraj S."/>
            <person name="Warren W."/>
            <person name="Chinwalla A."/>
            <person name="Mardis E.R."/>
            <person name="Wilson R.K."/>
        </authorList>
    </citation>
    <scope>NUCLEOTIDE SEQUENCE [LARGE SCALE GENOMIC DNA]</scope>
    <source>
        <strain evidence="1 2">F0357</strain>
    </source>
</reference>
<organism evidence="1 2">
    <name type="scientific">Anaeroglobus geminatus F0357</name>
    <dbReference type="NCBI Taxonomy" id="861450"/>
    <lineage>
        <taxon>Bacteria</taxon>
        <taxon>Bacillati</taxon>
        <taxon>Bacillota</taxon>
        <taxon>Negativicutes</taxon>
        <taxon>Veillonellales</taxon>
        <taxon>Veillonellaceae</taxon>
        <taxon>Anaeroglobus</taxon>
    </lineage>
</organism>
<dbReference type="Proteomes" id="UP000005481">
    <property type="component" value="Unassembled WGS sequence"/>
</dbReference>
<dbReference type="EMBL" id="AGCJ01000012">
    <property type="protein sequence ID" value="EHM43090.1"/>
    <property type="molecule type" value="Genomic_DNA"/>
</dbReference>
<comment type="caution">
    <text evidence="1">The sequence shown here is derived from an EMBL/GenBank/DDBJ whole genome shotgun (WGS) entry which is preliminary data.</text>
</comment>
<dbReference type="HOGENOM" id="CLU_3148811_0_0_9"/>
<keyword evidence="2" id="KW-1185">Reference proteome</keyword>
<gene>
    <name evidence="1" type="ORF">HMPREF0080_00334</name>
</gene>
<dbReference type="STRING" id="861450.HMPREF0080_00334"/>
<evidence type="ECO:0000313" key="1">
    <source>
        <dbReference type="EMBL" id="EHM43090.1"/>
    </source>
</evidence>
<proteinExistence type="predicted"/>